<protein>
    <submittedName>
        <fullName evidence="2">9802_t:CDS:1</fullName>
    </submittedName>
</protein>
<evidence type="ECO:0000313" key="2">
    <source>
        <dbReference type="EMBL" id="CAG8528904.1"/>
    </source>
</evidence>
<reference evidence="2" key="1">
    <citation type="submission" date="2021-06" db="EMBL/GenBank/DDBJ databases">
        <authorList>
            <person name="Kallberg Y."/>
            <person name="Tangrot J."/>
            <person name="Rosling A."/>
        </authorList>
    </citation>
    <scope>NUCLEOTIDE SEQUENCE</scope>
    <source>
        <strain evidence="2">MT106</strain>
    </source>
</reference>
<comment type="caution">
    <text evidence="2">The sequence shown here is derived from an EMBL/GenBank/DDBJ whole genome shotgun (WGS) entry which is preliminary data.</text>
</comment>
<evidence type="ECO:0000256" key="1">
    <source>
        <dbReference type="SAM" id="MobiDB-lite"/>
    </source>
</evidence>
<feature type="compositionally biased region" description="Low complexity" evidence="1">
    <location>
        <begin position="662"/>
        <end position="683"/>
    </location>
</feature>
<feature type="region of interest" description="Disordered" evidence="1">
    <location>
        <begin position="1"/>
        <end position="78"/>
    </location>
</feature>
<evidence type="ECO:0000313" key="3">
    <source>
        <dbReference type="Proteomes" id="UP000789831"/>
    </source>
</evidence>
<feature type="compositionally biased region" description="Polar residues" evidence="1">
    <location>
        <begin position="109"/>
        <end position="128"/>
    </location>
</feature>
<feature type="compositionally biased region" description="Basic and acidic residues" evidence="1">
    <location>
        <begin position="295"/>
        <end position="316"/>
    </location>
</feature>
<dbReference type="Proteomes" id="UP000789831">
    <property type="component" value="Unassembled WGS sequence"/>
</dbReference>
<name>A0A9N9FF74_9GLOM</name>
<sequence>MSVPQESVSNDITTVPGTSSQRLLIQPENNNSLPSNNACFQQAMFDGVSQRYEPPRTPGISNNPGGDETGPMRYARQRQQQPLFNRQYEQSVQTQANAVSVSTQTDFMGETSNSVQPAEPSSSTSMQEKYSEVVVNGSNRTIANPSTRKLRLKKRKVEDDTKPKPKFKKLYYPPDFKYVRAESTYREMYRVLAPPKDDPLAKTRYSTRRKLPSRKSPQPSPPSSRVSNEASSGSQEASSSTLTTSDQMTSPISVSSSRVTDISINKNNGIGAGIVGETTETLQPIDRQQPIAVHSKKDEVTQEKRSRDKIENEGNSKRATKIKKLDHSASSLDKQEENEMRPRSVKTSTKSVVIETTIASSTSTKTSTTKRKRQPNIISANFSSDEEEDKEKTIVANIENNNIGASSASPIITESFNTASTSKVEEFTDDSTSLKPPIKKSKQSPTTSTATVKASNTAKHVSWANKISSTANFAPQNTEMNSSSESISVQHEETIITTTTEETDKNGETVTAPSEVPIANSGYMTPIRPSSPAVPGSAMSISPPAEFFSTNKEQKVAETPNIFLPTTSEITTTGAADVATGAAGGETAGEQNVAEISIINNATSTPDDVPMLVDTPTQSVAITDSNIQSETTSIETYSAAIPFSMNADLNFNLDPNIKFGNSSFQSSSVPPQFTSRSTTQRSQSKIKRTHSSIVTNETEQIDPFQFSLPSINGSGFLPLQQPSTNGTEFNVFQPQPSTNGSEFNAFQQQPTNGTEFNAFQPQPSTNGTEFNAFQQQPSTNGTEFNAFQQQPSTNGSEFNAFQQQPSTNVTEFNAFQQQPSTNVTEFNAFQQQPTNGTEFIAFQPQPSTSGTEFIAFQPQPSTNVTEFNAFQPQPSTNGTEFNAFQPQPSTSGTEFIAFQPQPSTNGTEFNAFQQQPSTNGTEFNAFQQQPSTNGSEFNAFQQQPSTNGSEFNAFQQQPPTNGTGFIAFQPQQATTDVSGFNVMPFVNGAPSNNVAPPTFPFNQQLNPATNPFPGNNATFGNGNMFQDATPNNANVSAAALDPIIAGRKIAPLRSRRKKN</sequence>
<feature type="compositionally biased region" description="Polar residues" evidence="1">
    <location>
        <begin position="241"/>
        <end position="258"/>
    </location>
</feature>
<feature type="region of interest" description="Disordered" evidence="1">
    <location>
        <begin position="423"/>
        <end position="456"/>
    </location>
</feature>
<feature type="region of interest" description="Disordered" evidence="1">
    <location>
        <begin position="196"/>
        <end position="258"/>
    </location>
</feature>
<organism evidence="2 3">
    <name type="scientific">Ambispora gerdemannii</name>
    <dbReference type="NCBI Taxonomy" id="144530"/>
    <lineage>
        <taxon>Eukaryota</taxon>
        <taxon>Fungi</taxon>
        <taxon>Fungi incertae sedis</taxon>
        <taxon>Mucoromycota</taxon>
        <taxon>Glomeromycotina</taxon>
        <taxon>Glomeromycetes</taxon>
        <taxon>Archaeosporales</taxon>
        <taxon>Ambisporaceae</taxon>
        <taxon>Ambispora</taxon>
    </lineage>
</organism>
<accession>A0A9N9FF74</accession>
<feature type="compositionally biased region" description="Low complexity" evidence="1">
    <location>
        <begin position="223"/>
        <end position="240"/>
    </location>
</feature>
<dbReference type="AlphaFoldDB" id="A0A9N9FF74"/>
<feature type="compositionally biased region" description="Polar residues" evidence="1">
    <location>
        <begin position="136"/>
        <end position="147"/>
    </location>
</feature>
<feature type="region of interest" description="Disordered" evidence="1">
    <location>
        <begin position="930"/>
        <end position="958"/>
    </location>
</feature>
<feature type="region of interest" description="Disordered" evidence="1">
    <location>
        <begin position="281"/>
        <end position="350"/>
    </location>
</feature>
<gene>
    <name evidence="2" type="ORF">AGERDE_LOCUS5612</name>
</gene>
<feature type="region of interest" description="Disordered" evidence="1">
    <location>
        <begin position="109"/>
        <end position="170"/>
    </location>
</feature>
<feature type="region of interest" description="Disordered" evidence="1">
    <location>
        <begin position="662"/>
        <end position="691"/>
    </location>
</feature>
<dbReference type="EMBL" id="CAJVPL010000778">
    <property type="protein sequence ID" value="CAG8528904.1"/>
    <property type="molecule type" value="Genomic_DNA"/>
</dbReference>
<feature type="compositionally biased region" description="Polar residues" evidence="1">
    <location>
        <begin position="443"/>
        <end position="456"/>
    </location>
</feature>
<keyword evidence="3" id="KW-1185">Reference proteome</keyword>
<proteinExistence type="predicted"/>
<feature type="compositionally biased region" description="Polar residues" evidence="1">
    <location>
        <begin position="1"/>
        <end position="40"/>
    </location>
</feature>
<feature type="compositionally biased region" description="Basic and acidic residues" evidence="1">
    <location>
        <begin position="323"/>
        <end position="342"/>
    </location>
</feature>